<dbReference type="RefSeq" id="WP_025077457.1">
    <property type="nucleotide sequence ID" value="NZ_BAKO01000001.1"/>
</dbReference>
<sequence>MKIGGCFVILFFLSSCKPYGDYKEQGCWMQLKENERIGFYWRYNDRIYAALGDSAILVKYVKPMESIDINSFYVNKETIDGMGNYAKDKNNVYYPLRIICADADTYGYEYATESIVKGAFPSSFRYVGEGKGTDGYTMYKYGRPVD</sequence>
<dbReference type="Proteomes" id="UP000682005">
    <property type="component" value="Chromosome 2"/>
</dbReference>
<gene>
    <name evidence="1" type="ORF">ADJ77_08220</name>
    <name evidence="2" type="ORF">J5A51_04070</name>
</gene>
<evidence type="ECO:0000313" key="2">
    <source>
        <dbReference type="EMBL" id="QUB85458.1"/>
    </source>
</evidence>
<evidence type="ECO:0000313" key="3">
    <source>
        <dbReference type="Proteomes" id="UP000060345"/>
    </source>
</evidence>
<dbReference type="Proteomes" id="UP000060345">
    <property type="component" value="Chromosome 2"/>
</dbReference>
<protein>
    <recommendedName>
        <fullName evidence="5">Lipoprotein</fullName>
    </recommendedName>
</protein>
<name>A0A0K1NNK0_9BACT</name>
<proteinExistence type="predicted"/>
<evidence type="ECO:0008006" key="5">
    <source>
        <dbReference type="Google" id="ProtNLM"/>
    </source>
</evidence>
<reference evidence="1 3" key="1">
    <citation type="submission" date="2015-07" db="EMBL/GenBank/DDBJ databases">
        <authorList>
            <person name="Noorani M."/>
        </authorList>
    </citation>
    <scope>NUCLEOTIDE SEQUENCE [LARGE SCALE GENOMIC DNA]</scope>
    <source>
        <strain evidence="1 3">W1435</strain>
    </source>
</reference>
<dbReference type="PROSITE" id="PS51257">
    <property type="entry name" value="PROKAR_LIPOPROTEIN"/>
    <property type="match status" value="1"/>
</dbReference>
<dbReference type="EMBL" id="CP072369">
    <property type="protein sequence ID" value="QUB85458.1"/>
    <property type="molecule type" value="Genomic_DNA"/>
</dbReference>
<organism evidence="1 3">
    <name type="scientific">Prevotella fusca JCM 17724</name>
    <dbReference type="NCBI Taxonomy" id="1236517"/>
    <lineage>
        <taxon>Bacteria</taxon>
        <taxon>Pseudomonadati</taxon>
        <taxon>Bacteroidota</taxon>
        <taxon>Bacteroidia</taxon>
        <taxon>Bacteroidales</taxon>
        <taxon>Prevotellaceae</taxon>
        <taxon>Prevotella</taxon>
    </lineage>
</organism>
<dbReference type="KEGG" id="pfus:ADJ77_08220"/>
<dbReference type="OrthoDB" id="1068602at2"/>
<dbReference type="AlphaFoldDB" id="A0A0K1NNK0"/>
<reference evidence="2 4" key="2">
    <citation type="submission" date="2021-03" db="EMBL/GenBank/DDBJ databases">
        <title>Human Oral Microbial Genomes.</title>
        <authorList>
            <person name="Johnston C.D."/>
            <person name="Chen T."/>
            <person name="Dewhirst F.E."/>
        </authorList>
    </citation>
    <scope>NUCLEOTIDE SEQUENCE [LARGE SCALE GENOMIC DNA]</scope>
    <source>
        <strain evidence="2 4">W1435</strain>
    </source>
</reference>
<dbReference type="EMBL" id="CP012075">
    <property type="protein sequence ID" value="AKU70654.1"/>
    <property type="molecule type" value="Genomic_DNA"/>
</dbReference>
<evidence type="ECO:0000313" key="4">
    <source>
        <dbReference type="Proteomes" id="UP000682005"/>
    </source>
</evidence>
<evidence type="ECO:0000313" key="1">
    <source>
        <dbReference type="EMBL" id="AKU70654.1"/>
    </source>
</evidence>
<keyword evidence="4" id="KW-1185">Reference proteome</keyword>
<accession>A0A0K1NNK0</accession>